<dbReference type="GeneID" id="119723656"/>
<protein>
    <recommendedName>
        <fullName evidence="13">Endothelin-converting enzyme 1</fullName>
    </recommendedName>
</protein>
<dbReference type="Gene3D" id="3.40.390.10">
    <property type="entry name" value="Collagenase (Catalytic Domain)"/>
    <property type="match status" value="1"/>
</dbReference>
<keyword evidence="5" id="KW-0378">Hydrolase</keyword>
<dbReference type="PRINTS" id="PR00786">
    <property type="entry name" value="NEPRILYSIN"/>
</dbReference>
<dbReference type="Proteomes" id="UP000887568">
    <property type="component" value="Unplaced"/>
</dbReference>
<dbReference type="CDD" id="cd08662">
    <property type="entry name" value="M13"/>
    <property type="match status" value="1"/>
</dbReference>
<dbReference type="GO" id="GO:0016485">
    <property type="term" value="P:protein processing"/>
    <property type="evidence" value="ECO:0007669"/>
    <property type="project" value="TreeGrafter"/>
</dbReference>
<evidence type="ECO:0000256" key="4">
    <source>
        <dbReference type="ARBA" id="ARBA00022723"/>
    </source>
</evidence>
<evidence type="ECO:0000256" key="6">
    <source>
        <dbReference type="ARBA" id="ARBA00022833"/>
    </source>
</evidence>
<dbReference type="AlphaFoldDB" id="A0A913ZG06"/>
<dbReference type="InterPro" id="IPR042089">
    <property type="entry name" value="Peptidase_M13_dom_2"/>
</dbReference>
<dbReference type="Pfam" id="PF01431">
    <property type="entry name" value="Peptidase_M13"/>
    <property type="match status" value="1"/>
</dbReference>
<evidence type="ECO:0000313" key="11">
    <source>
        <dbReference type="EnsemblMetazoa" id="XP_038050364.1"/>
    </source>
</evidence>
<dbReference type="OMA" id="MIMAHEL"/>
<dbReference type="GO" id="GO:0005886">
    <property type="term" value="C:plasma membrane"/>
    <property type="evidence" value="ECO:0007669"/>
    <property type="project" value="TreeGrafter"/>
</dbReference>
<dbReference type="RefSeq" id="XP_038050364.1">
    <property type="nucleotide sequence ID" value="XM_038194436.1"/>
</dbReference>
<feature type="domain" description="Peptidase M13 C-terminal" evidence="9">
    <location>
        <begin position="504"/>
        <end position="703"/>
    </location>
</feature>
<feature type="signal peptide" evidence="8">
    <location>
        <begin position="1"/>
        <end position="20"/>
    </location>
</feature>
<accession>A0A913ZG06</accession>
<evidence type="ECO:0000256" key="1">
    <source>
        <dbReference type="ARBA" id="ARBA00001947"/>
    </source>
</evidence>
<dbReference type="PROSITE" id="PS51885">
    <property type="entry name" value="NEPRILYSIN"/>
    <property type="match status" value="1"/>
</dbReference>
<sequence>MGYFTVSNLFILILVGMANGNTCNGPNGKPLCLEPQCIRTTGDVLRVMDLDADPCQDFYQYACGNFAEVTMRPDSESRNTPFKVTQRQNRKVVQKLLEADGNEYRGVRSEALVKAKTFFKTCMNQTFEVERGIDNFLELVHSVGLLDDSSVPTPPVSYLAKIYQLGIQLLFAMNVGPDDKNSSVNVFHFQQFGLNLYHPSFYEGDTSRLDAFTEQGVTILTLLLESSAGMEPDQSEAEARSRMDGIVEFEGEMSKIYVPSAKLQDSESIYNKMTLQQLADMMPDFDLLGYITEVFGRDLGGDREAVVYTPAYFRKLNNLIRDTPARVLEDYSLLSMTRKFLKYLTKPFRDAELEFVRVLTGATERPTLLEQCIQETDRNFGMVTGALFVEQKSSEEAKRKTEEILQYIRDTFVENLPQVSWMDSKAKSLSKEKVQAMTTKIGFPDFILDPALLDALYEGFDVVSDSALQNHVNYKTYLYKNSLKIVDAPVDKTKWDLSPGKVAATYDHSRNELAFPSGILQPPFFSTDLPTSMVFGAIGTIMAHELTHGFDTQGRLYDKYGRLRSWLWGKAAYNEKTDCLVRQYSQYLIGGQNVDGTKTLDENIADNGGLKIAFLAYQKWRRDNEDGFELPLNLTANQEFFLGLGQAWCSDYTPQSALNFLQTDTHAPERYRVIGMVSNLPGFSEAFRCAADTPMNPAEKCEVW</sequence>
<keyword evidence="6" id="KW-0862">Zinc</keyword>
<dbReference type="PANTHER" id="PTHR11733">
    <property type="entry name" value="ZINC METALLOPROTEASE FAMILY M13 NEPRILYSIN-RELATED"/>
    <property type="match status" value="1"/>
</dbReference>
<keyword evidence="12" id="KW-1185">Reference proteome</keyword>
<keyword evidence="7" id="KW-0482">Metalloprotease</keyword>
<evidence type="ECO:0000256" key="5">
    <source>
        <dbReference type="ARBA" id="ARBA00022801"/>
    </source>
</evidence>
<dbReference type="PANTHER" id="PTHR11733:SF167">
    <property type="entry name" value="FI17812P1-RELATED"/>
    <property type="match status" value="1"/>
</dbReference>
<evidence type="ECO:0000256" key="8">
    <source>
        <dbReference type="SAM" id="SignalP"/>
    </source>
</evidence>
<name>A0A913ZG06_PATMI</name>
<evidence type="ECO:0000256" key="7">
    <source>
        <dbReference type="ARBA" id="ARBA00023049"/>
    </source>
</evidence>
<evidence type="ECO:0008006" key="13">
    <source>
        <dbReference type="Google" id="ProtNLM"/>
    </source>
</evidence>
<comment type="similarity">
    <text evidence="2">Belongs to the peptidase M13 family.</text>
</comment>
<dbReference type="Gene3D" id="1.10.1380.10">
    <property type="entry name" value="Neutral endopeptidase , domain2"/>
    <property type="match status" value="1"/>
</dbReference>
<dbReference type="GO" id="GO:0046872">
    <property type="term" value="F:metal ion binding"/>
    <property type="evidence" value="ECO:0007669"/>
    <property type="project" value="UniProtKB-KW"/>
</dbReference>
<comment type="cofactor">
    <cofactor evidence="1">
        <name>Zn(2+)</name>
        <dbReference type="ChEBI" id="CHEBI:29105"/>
    </cofactor>
</comment>
<dbReference type="OrthoDB" id="6258835at2759"/>
<feature type="chain" id="PRO_5037846454" description="Endothelin-converting enzyme 1" evidence="8">
    <location>
        <begin position="21"/>
        <end position="704"/>
    </location>
</feature>
<feature type="domain" description="Peptidase M13 N-terminal" evidence="10">
    <location>
        <begin position="54"/>
        <end position="444"/>
    </location>
</feature>
<evidence type="ECO:0000256" key="2">
    <source>
        <dbReference type="ARBA" id="ARBA00007357"/>
    </source>
</evidence>
<dbReference type="SUPFAM" id="SSF55486">
    <property type="entry name" value="Metalloproteases ('zincins'), catalytic domain"/>
    <property type="match status" value="1"/>
</dbReference>
<keyword evidence="3" id="KW-0645">Protease</keyword>
<dbReference type="InterPro" id="IPR024079">
    <property type="entry name" value="MetalloPept_cat_dom_sf"/>
</dbReference>
<dbReference type="InterPro" id="IPR008753">
    <property type="entry name" value="Peptidase_M13_N"/>
</dbReference>
<keyword evidence="4" id="KW-0479">Metal-binding</keyword>
<dbReference type="InterPro" id="IPR000718">
    <property type="entry name" value="Peptidase_M13"/>
</dbReference>
<keyword evidence="8" id="KW-0732">Signal</keyword>
<dbReference type="EnsemblMetazoa" id="XM_038194436.1">
    <property type="protein sequence ID" value="XP_038050364.1"/>
    <property type="gene ID" value="LOC119723656"/>
</dbReference>
<evidence type="ECO:0000259" key="9">
    <source>
        <dbReference type="Pfam" id="PF01431"/>
    </source>
</evidence>
<evidence type="ECO:0000256" key="3">
    <source>
        <dbReference type="ARBA" id="ARBA00022670"/>
    </source>
</evidence>
<evidence type="ECO:0000313" key="12">
    <source>
        <dbReference type="Proteomes" id="UP000887568"/>
    </source>
</evidence>
<dbReference type="Pfam" id="PF05649">
    <property type="entry name" value="Peptidase_M13_N"/>
    <property type="match status" value="1"/>
</dbReference>
<proteinExistence type="inferred from homology"/>
<reference evidence="11" key="1">
    <citation type="submission" date="2022-11" db="UniProtKB">
        <authorList>
            <consortium name="EnsemblMetazoa"/>
        </authorList>
    </citation>
    <scope>IDENTIFICATION</scope>
</reference>
<dbReference type="InterPro" id="IPR018497">
    <property type="entry name" value="Peptidase_M13_C"/>
</dbReference>
<evidence type="ECO:0000259" key="10">
    <source>
        <dbReference type="Pfam" id="PF05649"/>
    </source>
</evidence>
<dbReference type="GO" id="GO:0004222">
    <property type="term" value="F:metalloendopeptidase activity"/>
    <property type="evidence" value="ECO:0007669"/>
    <property type="project" value="InterPro"/>
</dbReference>
<organism evidence="11 12">
    <name type="scientific">Patiria miniata</name>
    <name type="common">Bat star</name>
    <name type="synonym">Asterina miniata</name>
    <dbReference type="NCBI Taxonomy" id="46514"/>
    <lineage>
        <taxon>Eukaryota</taxon>
        <taxon>Metazoa</taxon>
        <taxon>Echinodermata</taxon>
        <taxon>Eleutherozoa</taxon>
        <taxon>Asterozoa</taxon>
        <taxon>Asteroidea</taxon>
        <taxon>Valvatacea</taxon>
        <taxon>Valvatida</taxon>
        <taxon>Asterinidae</taxon>
        <taxon>Patiria</taxon>
    </lineage>
</organism>